<proteinExistence type="predicted"/>
<keyword evidence="1" id="KW-0732">Signal</keyword>
<keyword evidence="3" id="KW-1185">Reference proteome</keyword>
<accession>A0A5C2SM11</accession>
<evidence type="ECO:0000313" key="2">
    <source>
        <dbReference type="EMBL" id="RPD64792.1"/>
    </source>
</evidence>
<organism evidence="2 3">
    <name type="scientific">Lentinus tigrinus ALCF2SS1-6</name>
    <dbReference type="NCBI Taxonomy" id="1328759"/>
    <lineage>
        <taxon>Eukaryota</taxon>
        <taxon>Fungi</taxon>
        <taxon>Dikarya</taxon>
        <taxon>Basidiomycota</taxon>
        <taxon>Agaricomycotina</taxon>
        <taxon>Agaricomycetes</taxon>
        <taxon>Polyporales</taxon>
        <taxon>Polyporaceae</taxon>
        <taxon>Lentinus</taxon>
    </lineage>
</organism>
<dbReference type="Proteomes" id="UP000313359">
    <property type="component" value="Unassembled WGS sequence"/>
</dbReference>
<feature type="signal peptide" evidence="1">
    <location>
        <begin position="1"/>
        <end position="18"/>
    </location>
</feature>
<dbReference type="AlphaFoldDB" id="A0A5C2SM11"/>
<dbReference type="EMBL" id="ML122253">
    <property type="protein sequence ID" value="RPD64792.1"/>
    <property type="molecule type" value="Genomic_DNA"/>
</dbReference>
<dbReference type="OrthoDB" id="4095724at2759"/>
<protein>
    <submittedName>
        <fullName evidence="2">Uncharacterized protein</fullName>
    </submittedName>
</protein>
<sequence>MFVKAITVFAFAFLGVQAAPMKRDDSSSASASTSAPVSVVSIPLPGFGNLNATYLPQLTSIGFPINPSQTPDLNSALSFVQANTQAVGSVLGTSTVPKLEAAIVLAQATSAIGQSQNQFSAHIEVLNATPIVEVSNIGGAAITLATGTAAGGVPTTLGGVVFM</sequence>
<reference evidence="2" key="1">
    <citation type="journal article" date="2018" name="Genome Biol. Evol.">
        <title>Genomics and development of Lentinus tigrinus, a white-rot wood-decaying mushroom with dimorphic fruiting bodies.</title>
        <authorList>
            <person name="Wu B."/>
            <person name="Xu Z."/>
            <person name="Knudson A."/>
            <person name="Carlson A."/>
            <person name="Chen N."/>
            <person name="Kovaka S."/>
            <person name="LaButti K."/>
            <person name="Lipzen A."/>
            <person name="Pennachio C."/>
            <person name="Riley R."/>
            <person name="Schakwitz W."/>
            <person name="Umezawa K."/>
            <person name="Ohm R.A."/>
            <person name="Grigoriev I.V."/>
            <person name="Nagy L.G."/>
            <person name="Gibbons J."/>
            <person name="Hibbett D."/>
        </authorList>
    </citation>
    <scope>NUCLEOTIDE SEQUENCE [LARGE SCALE GENOMIC DNA]</scope>
    <source>
        <strain evidence="2">ALCF2SS1-6</strain>
    </source>
</reference>
<feature type="chain" id="PRO_5022816569" evidence="1">
    <location>
        <begin position="19"/>
        <end position="163"/>
    </location>
</feature>
<gene>
    <name evidence="2" type="ORF">L227DRAFT_571252</name>
</gene>
<evidence type="ECO:0000256" key="1">
    <source>
        <dbReference type="SAM" id="SignalP"/>
    </source>
</evidence>
<evidence type="ECO:0000313" key="3">
    <source>
        <dbReference type="Proteomes" id="UP000313359"/>
    </source>
</evidence>
<name>A0A5C2SM11_9APHY</name>